<feature type="binding site" evidence="11">
    <location>
        <position position="323"/>
    </location>
    <ligand>
        <name>FAD</name>
        <dbReference type="ChEBI" id="CHEBI:57692"/>
    </ligand>
</feature>
<dbReference type="EC" id="1.8.1.4" evidence="2 13"/>
<dbReference type="PROSITE" id="PS00076">
    <property type="entry name" value="PYRIDINE_REDOX_1"/>
    <property type="match status" value="1"/>
</dbReference>
<dbReference type="PANTHER" id="PTHR43014">
    <property type="entry name" value="MERCURIC REDUCTASE"/>
    <property type="match status" value="1"/>
</dbReference>
<comment type="miscellaneous">
    <text evidence="13">The active site is a redox-active disulfide bond.</text>
</comment>
<evidence type="ECO:0000313" key="16">
    <source>
        <dbReference type="EMBL" id="KPV45056.1"/>
    </source>
</evidence>
<comment type="similarity">
    <text evidence="1 13">Belongs to the class-I pyridine nucleotide-disulfide oxidoreductase family.</text>
</comment>
<evidence type="ECO:0000259" key="14">
    <source>
        <dbReference type="Pfam" id="PF02852"/>
    </source>
</evidence>
<evidence type="ECO:0000256" key="7">
    <source>
        <dbReference type="ARBA" id="ARBA00023002"/>
    </source>
</evidence>
<keyword evidence="11" id="KW-0547">Nucleotide-binding</keyword>
<dbReference type="Gene3D" id="3.30.390.30">
    <property type="match status" value="1"/>
</dbReference>
<keyword evidence="9 13" id="KW-0676">Redox-active center</keyword>
<evidence type="ECO:0000256" key="13">
    <source>
        <dbReference type="RuleBase" id="RU003692"/>
    </source>
</evidence>
<feature type="binding site" evidence="11">
    <location>
        <position position="216"/>
    </location>
    <ligand>
        <name>NAD(+)</name>
        <dbReference type="ChEBI" id="CHEBI:57540"/>
    </ligand>
</feature>
<evidence type="ECO:0000256" key="8">
    <source>
        <dbReference type="ARBA" id="ARBA00023157"/>
    </source>
</evidence>
<dbReference type="InterPro" id="IPR006258">
    <property type="entry name" value="Lipoamide_DH"/>
</dbReference>
<gene>
    <name evidence="16" type="ORF">AN477_04115</name>
</gene>
<feature type="domain" description="Pyridine nucleotide-disulphide oxidoreductase dimerisation" evidence="14">
    <location>
        <begin position="358"/>
        <end position="463"/>
    </location>
</feature>
<keyword evidence="5 11" id="KW-0274">FAD</keyword>
<dbReference type="InterPro" id="IPR004099">
    <property type="entry name" value="Pyr_nucl-diS_OxRdtase_dimer"/>
</dbReference>
<dbReference type="PANTHER" id="PTHR43014:SF2">
    <property type="entry name" value="MERCURIC REDUCTASE"/>
    <property type="match status" value="1"/>
</dbReference>
<evidence type="ECO:0000259" key="15">
    <source>
        <dbReference type="Pfam" id="PF07992"/>
    </source>
</evidence>
<dbReference type="Pfam" id="PF07992">
    <property type="entry name" value="Pyr_redox_2"/>
    <property type="match status" value="1"/>
</dbReference>
<dbReference type="NCBIfam" id="TIGR01350">
    <property type="entry name" value="lipoamide_DH"/>
    <property type="match status" value="1"/>
</dbReference>
<dbReference type="GO" id="GO:0050660">
    <property type="term" value="F:flavin adenine dinucleotide binding"/>
    <property type="evidence" value="ECO:0007669"/>
    <property type="project" value="InterPro"/>
</dbReference>
<dbReference type="Pfam" id="PF02852">
    <property type="entry name" value="Pyr_redox_dim"/>
    <property type="match status" value="1"/>
</dbReference>
<dbReference type="InterPro" id="IPR012999">
    <property type="entry name" value="Pyr_OxRdtase_I_AS"/>
</dbReference>
<dbReference type="GO" id="GO:0004148">
    <property type="term" value="F:dihydrolipoyl dehydrogenase (NADH) activity"/>
    <property type="evidence" value="ECO:0007669"/>
    <property type="project" value="UniProtKB-EC"/>
</dbReference>
<evidence type="ECO:0000256" key="9">
    <source>
        <dbReference type="ARBA" id="ARBA00023284"/>
    </source>
</evidence>
<keyword evidence="8" id="KW-1015">Disulfide bond</keyword>
<dbReference type="FunFam" id="3.30.390.30:FF:000001">
    <property type="entry name" value="Dihydrolipoyl dehydrogenase"/>
    <property type="match status" value="1"/>
</dbReference>
<dbReference type="SUPFAM" id="SSF55424">
    <property type="entry name" value="FAD/NAD-linked reductases, dimerisation (C-terminal) domain"/>
    <property type="match status" value="1"/>
</dbReference>
<comment type="cofactor">
    <cofactor evidence="11 13">
        <name>FAD</name>
        <dbReference type="ChEBI" id="CHEBI:57692"/>
    </cofactor>
    <text evidence="11 13">Binds 1 FAD per subunit.</text>
</comment>
<dbReference type="PRINTS" id="PR00411">
    <property type="entry name" value="PNDRDTASEI"/>
</dbReference>
<sequence>MQSYRVRVSSLIHEGEIHVDRYDLTVIGGGSAGLTIASGAASFGARVALIEKAEMGGDCLNYGCVPTKALIRSATVAATVRQAEQYGVKTGRIEIDFPTVMRRMRHVVNTIAEHDSPDRFRSMGVDVLFGSAEFQNANHMRIDDKMISSKRIVIATGSRAAVPPIPGLSETGFITNVEALQLQVLPKSLAILGGGPIGLEFAQVFARLGVSVTVIEMFPQLLPREDTEAAKIVQRALFNEGIRFMLNSKVIQAKTGKDGKVVIVERDGKQVEVPCEEIFVATGRRPNVEIPGLHNIGIEAVKAGIVVDPKLRTTVPHIFAAGDVKGGLQFTHVAGYEGKVVVRNALFPVKQRVDYRVVPWTIYTDPEIAHVGLTEKEAKDRHGQVHVYTVPFEEVDRAVIDSQDKGFVKVIADSKGQILGAHVVGEHAGELIQELVFAMHHGLPIGKISEVIHAYPTKVEGLRRTADVYWKERLFEGGMASVLKTVSRLTR</sequence>
<dbReference type="AlphaFoldDB" id="A0A0P9CQ96"/>
<dbReference type="STRING" id="471514.AN477_04115"/>
<dbReference type="PATRIC" id="fig|471514.4.peg.4061"/>
<evidence type="ECO:0000256" key="11">
    <source>
        <dbReference type="PIRSR" id="PIRSR000350-3"/>
    </source>
</evidence>
<dbReference type="PIRSF" id="PIRSF000350">
    <property type="entry name" value="Mercury_reductase_MerA"/>
    <property type="match status" value="1"/>
</dbReference>
<keyword evidence="4 13" id="KW-0285">Flavoprotein</keyword>
<keyword evidence="6" id="KW-0521">NADP</keyword>
<dbReference type="SUPFAM" id="SSF51905">
    <property type="entry name" value="FAD/NAD(P)-binding domain"/>
    <property type="match status" value="1"/>
</dbReference>
<feature type="binding site" evidence="11">
    <location>
        <position position="283"/>
    </location>
    <ligand>
        <name>NAD(+)</name>
        <dbReference type="ChEBI" id="CHEBI:57540"/>
    </ligand>
</feature>
<name>A0A0P9CQ96_9BACL</name>
<protein>
    <recommendedName>
        <fullName evidence="3 13">Dihydrolipoyl dehydrogenase</fullName>
        <ecNumber evidence="2 13">1.8.1.4</ecNumber>
    </recommendedName>
</protein>
<keyword evidence="17" id="KW-1185">Reference proteome</keyword>
<evidence type="ECO:0000256" key="10">
    <source>
        <dbReference type="ARBA" id="ARBA00049187"/>
    </source>
</evidence>
<dbReference type="InterPro" id="IPR001100">
    <property type="entry name" value="Pyr_nuc-diS_OxRdtase"/>
</dbReference>
<dbReference type="Gene3D" id="3.50.50.60">
    <property type="entry name" value="FAD/NAD(P)-binding domain"/>
    <property type="match status" value="2"/>
</dbReference>
<feature type="binding site" evidence="11">
    <location>
        <position position="68"/>
    </location>
    <ligand>
        <name>FAD</name>
        <dbReference type="ChEBI" id="CHEBI:57692"/>
    </ligand>
</feature>
<dbReference type="InterPro" id="IPR023753">
    <property type="entry name" value="FAD/NAD-binding_dom"/>
</dbReference>
<feature type="disulfide bond" description="Redox-active" evidence="12">
    <location>
        <begin position="59"/>
        <end position="64"/>
    </location>
</feature>
<dbReference type="PRINTS" id="PR00368">
    <property type="entry name" value="FADPNR"/>
</dbReference>
<reference evidence="16 17" key="1">
    <citation type="submission" date="2015-09" db="EMBL/GenBank/DDBJ databases">
        <title>Draft genome sequence of Alicyclobacillus ferrooxydans DSM 22381.</title>
        <authorList>
            <person name="Hemp J."/>
        </authorList>
    </citation>
    <scope>NUCLEOTIDE SEQUENCE [LARGE SCALE GENOMIC DNA]</scope>
    <source>
        <strain evidence="16 17">TC-34</strain>
    </source>
</reference>
<evidence type="ECO:0000256" key="3">
    <source>
        <dbReference type="ARBA" id="ARBA00016961"/>
    </source>
</evidence>
<feature type="domain" description="FAD/NAD(P)-binding" evidence="15">
    <location>
        <begin position="22"/>
        <end position="338"/>
    </location>
</feature>
<dbReference type="Proteomes" id="UP000050482">
    <property type="component" value="Unassembled WGS sequence"/>
</dbReference>
<evidence type="ECO:0000256" key="1">
    <source>
        <dbReference type="ARBA" id="ARBA00007532"/>
    </source>
</evidence>
<evidence type="ECO:0000256" key="4">
    <source>
        <dbReference type="ARBA" id="ARBA00022630"/>
    </source>
</evidence>
<accession>A0A0P9CQ96</accession>
<dbReference type="GO" id="GO:0003955">
    <property type="term" value="F:NAD(P)H dehydrogenase (quinone) activity"/>
    <property type="evidence" value="ECO:0007669"/>
    <property type="project" value="TreeGrafter"/>
</dbReference>
<dbReference type="InterPro" id="IPR016156">
    <property type="entry name" value="FAD/NAD-linked_Rdtase_dimer_sf"/>
</dbReference>
<evidence type="ECO:0000256" key="6">
    <source>
        <dbReference type="ARBA" id="ARBA00022857"/>
    </source>
</evidence>
<dbReference type="OrthoDB" id="9800167at2"/>
<keyword evidence="7 13" id="KW-0560">Oxidoreductase</keyword>
<keyword evidence="11 13" id="KW-0520">NAD</keyword>
<evidence type="ECO:0000256" key="2">
    <source>
        <dbReference type="ARBA" id="ARBA00012608"/>
    </source>
</evidence>
<organism evidence="16 17">
    <name type="scientific">Alicyclobacillus ferrooxydans</name>
    <dbReference type="NCBI Taxonomy" id="471514"/>
    <lineage>
        <taxon>Bacteria</taxon>
        <taxon>Bacillati</taxon>
        <taxon>Bacillota</taxon>
        <taxon>Bacilli</taxon>
        <taxon>Bacillales</taxon>
        <taxon>Alicyclobacillaceae</taxon>
        <taxon>Alicyclobacillus</taxon>
    </lineage>
</organism>
<dbReference type="EMBL" id="LJCO01000015">
    <property type="protein sequence ID" value="KPV45056.1"/>
    <property type="molecule type" value="Genomic_DNA"/>
</dbReference>
<evidence type="ECO:0000256" key="5">
    <source>
        <dbReference type="ARBA" id="ARBA00022827"/>
    </source>
</evidence>
<evidence type="ECO:0000313" key="17">
    <source>
        <dbReference type="Proteomes" id="UP000050482"/>
    </source>
</evidence>
<dbReference type="InterPro" id="IPR036188">
    <property type="entry name" value="FAD/NAD-bd_sf"/>
</dbReference>
<feature type="binding site" evidence="11">
    <location>
        <begin position="193"/>
        <end position="200"/>
    </location>
    <ligand>
        <name>NAD(+)</name>
        <dbReference type="ChEBI" id="CHEBI:57540"/>
    </ligand>
</feature>
<evidence type="ECO:0000256" key="12">
    <source>
        <dbReference type="PIRSR" id="PIRSR000350-4"/>
    </source>
</evidence>
<comment type="catalytic activity">
    <reaction evidence="10 13">
        <text>N(6)-[(R)-dihydrolipoyl]-L-lysyl-[protein] + NAD(+) = N(6)-[(R)-lipoyl]-L-lysyl-[protein] + NADH + H(+)</text>
        <dbReference type="Rhea" id="RHEA:15045"/>
        <dbReference type="Rhea" id="RHEA-COMP:10474"/>
        <dbReference type="Rhea" id="RHEA-COMP:10475"/>
        <dbReference type="ChEBI" id="CHEBI:15378"/>
        <dbReference type="ChEBI" id="CHEBI:57540"/>
        <dbReference type="ChEBI" id="CHEBI:57945"/>
        <dbReference type="ChEBI" id="CHEBI:83099"/>
        <dbReference type="ChEBI" id="CHEBI:83100"/>
        <dbReference type="EC" id="1.8.1.4"/>
    </reaction>
</comment>
<feature type="binding site" evidence="11">
    <location>
        <begin position="156"/>
        <end position="158"/>
    </location>
    <ligand>
        <name>FAD</name>
        <dbReference type="ChEBI" id="CHEBI:57692"/>
    </ligand>
</feature>
<proteinExistence type="inferred from homology"/>
<comment type="caution">
    <text evidence="16">The sequence shown here is derived from an EMBL/GenBank/DDBJ whole genome shotgun (WGS) entry which is preliminary data.</text>
</comment>